<comment type="similarity">
    <text evidence="3">Belongs to the Nudix hydrolase family.</text>
</comment>
<gene>
    <name evidence="5" type="ORF">EHS13_29395</name>
</gene>
<accession>A0A6B8RS37</accession>
<dbReference type="InterPro" id="IPR015797">
    <property type="entry name" value="NUDIX_hydrolase-like_dom_sf"/>
</dbReference>
<dbReference type="CDD" id="cd04686">
    <property type="entry name" value="NUDIX_Hydrolase"/>
    <property type="match status" value="1"/>
</dbReference>
<dbReference type="GO" id="GO:0016787">
    <property type="term" value="F:hydrolase activity"/>
    <property type="evidence" value="ECO:0007669"/>
    <property type="project" value="UniProtKB-KW"/>
</dbReference>
<evidence type="ECO:0000259" key="4">
    <source>
        <dbReference type="PROSITE" id="PS51462"/>
    </source>
</evidence>
<evidence type="ECO:0000313" key="6">
    <source>
        <dbReference type="Proteomes" id="UP000426246"/>
    </source>
</evidence>
<protein>
    <submittedName>
        <fullName evidence="5">NUDIX domain-containing protein</fullName>
    </submittedName>
</protein>
<dbReference type="Proteomes" id="UP000426246">
    <property type="component" value="Chromosome"/>
</dbReference>
<evidence type="ECO:0000256" key="3">
    <source>
        <dbReference type="RuleBase" id="RU003476"/>
    </source>
</evidence>
<proteinExistence type="inferred from homology"/>
<name>A0A6B8RS37_9BACL</name>
<dbReference type="PANTHER" id="PTHR43046">
    <property type="entry name" value="GDP-MANNOSE MANNOSYL HYDROLASE"/>
    <property type="match status" value="1"/>
</dbReference>
<dbReference type="PANTHER" id="PTHR43046:SF14">
    <property type="entry name" value="MUTT_NUDIX FAMILY PROTEIN"/>
    <property type="match status" value="1"/>
</dbReference>
<dbReference type="RefSeq" id="WP_155703816.1">
    <property type="nucleotide sequence ID" value="NZ_CP034235.1"/>
</dbReference>
<dbReference type="InterPro" id="IPR020084">
    <property type="entry name" value="NUDIX_hydrolase_CS"/>
</dbReference>
<dbReference type="PRINTS" id="PR00502">
    <property type="entry name" value="NUDIXFAMILY"/>
</dbReference>
<dbReference type="InterPro" id="IPR020476">
    <property type="entry name" value="Nudix_hydrolase"/>
</dbReference>
<dbReference type="EMBL" id="CP034235">
    <property type="protein sequence ID" value="QGQ98707.1"/>
    <property type="molecule type" value="Genomic_DNA"/>
</dbReference>
<keyword evidence="2 3" id="KW-0378">Hydrolase</keyword>
<dbReference type="PROSITE" id="PS51462">
    <property type="entry name" value="NUDIX"/>
    <property type="match status" value="1"/>
</dbReference>
<dbReference type="InterPro" id="IPR000086">
    <property type="entry name" value="NUDIX_hydrolase_dom"/>
</dbReference>
<evidence type="ECO:0000313" key="5">
    <source>
        <dbReference type="EMBL" id="QGQ98707.1"/>
    </source>
</evidence>
<dbReference type="PROSITE" id="PS00893">
    <property type="entry name" value="NUDIX_BOX"/>
    <property type="match status" value="1"/>
</dbReference>
<evidence type="ECO:0000256" key="1">
    <source>
        <dbReference type="ARBA" id="ARBA00001946"/>
    </source>
</evidence>
<organism evidence="5 6">
    <name type="scientific">Paenibacillus psychroresistens</name>
    <dbReference type="NCBI Taxonomy" id="1778678"/>
    <lineage>
        <taxon>Bacteria</taxon>
        <taxon>Bacillati</taxon>
        <taxon>Bacillota</taxon>
        <taxon>Bacilli</taxon>
        <taxon>Bacillales</taxon>
        <taxon>Paenibacillaceae</taxon>
        <taxon>Paenibacillus</taxon>
    </lineage>
</organism>
<feature type="domain" description="Nudix hydrolase" evidence="4">
    <location>
        <begin position="6"/>
        <end position="145"/>
    </location>
</feature>
<evidence type="ECO:0000256" key="2">
    <source>
        <dbReference type="ARBA" id="ARBA00022801"/>
    </source>
</evidence>
<dbReference type="Gene3D" id="3.90.79.10">
    <property type="entry name" value="Nucleoside Triphosphate Pyrophosphohydrolase"/>
    <property type="match status" value="1"/>
</dbReference>
<comment type="cofactor">
    <cofactor evidence="1">
        <name>Mg(2+)</name>
        <dbReference type="ChEBI" id="CHEBI:18420"/>
    </cofactor>
</comment>
<dbReference type="KEGG" id="ppsc:EHS13_29395"/>
<sequence>MEEKWHKHLGVYGICIQEGKILLINKVGGPYTNRYDLPGGRVEPNEPLAQALRREFKEETGISITVIENIGVLDYLIPFKLEKQETTHIHHIAIYYQVEHLSGELSYSTDLEDNDSVGVGWVDFELLTTENCSPLVMQALVWLGSKQVTNVEIARLDDWVIM</sequence>
<keyword evidence="6" id="KW-1185">Reference proteome</keyword>
<dbReference type="OrthoDB" id="369191at2"/>
<dbReference type="SUPFAM" id="SSF55811">
    <property type="entry name" value="Nudix"/>
    <property type="match status" value="1"/>
</dbReference>
<dbReference type="Pfam" id="PF00293">
    <property type="entry name" value="NUDIX"/>
    <property type="match status" value="1"/>
</dbReference>
<reference evidence="6" key="1">
    <citation type="submission" date="2018-11" db="EMBL/GenBank/DDBJ databases">
        <title>Complete genome sequence of Paenibacillus sp. ML311-T8.</title>
        <authorList>
            <person name="Nam Y.-D."/>
            <person name="Kang J."/>
            <person name="Chung W.-H."/>
            <person name="Park Y.S."/>
        </authorList>
    </citation>
    <scope>NUCLEOTIDE SEQUENCE [LARGE SCALE GENOMIC DNA]</scope>
    <source>
        <strain evidence="6">ML311-T8</strain>
    </source>
</reference>
<dbReference type="AlphaFoldDB" id="A0A6B8RS37"/>